<organism evidence="1 2">
    <name type="scientific">Paramecium octaurelia</name>
    <dbReference type="NCBI Taxonomy" id="43137"/>
    <lineage>
        <taxon>Eukaryota</taxon>
        <taxon>Sar</taxon>
        <taxon>Alveolata</taxon>
        <taxon>Ciliophora</taxon>
        <taxon>Intramacronucleata</taxon>
        <taxon>Oligohymenophorea</taxon>
        <taxon>Peniculida</taxon>
        <taxon>Parameciidae</taxon>
        <taxon>Paramecium</taxon>
    </lineage>
</organism>
<gene>
    <name evidence="1" type="ORF">POCTA_138.1.T0800182</name>
</gene>
<name>A0A8S1WBC0_PAROT</name>
<evidence type="ECO:0000313" key="2">
    <source>
        <dbReference type="Proteomes" id="UP000683925"/>
    </source>
</evidence>
<evidence type="ECO:0000313" key="1">
    <source>
        <dbReference type="EMBL" id="CAD8183166.1"/>
    </source>
</evidence>
<dbReference type="EMBL" id="CAJJDP010000079">
    <property type="protein sequence ID" value="CAD8183166.1"/>
    <property type="molecule type" value="Genomic_DNA"/>
</dbReference>
<dbReference type="AlphaFoldDB" id="A0A8S1WBC0"/>
<comment type="caution">
    <text evidence="1">The sequence shown here is derived from an EMBL/GenBank/DDBJ whole genome shotgun (WGS) entry which is preliminary data.</text>
</comment>
<accession>A0A8S1WBC0</accession>
<keyword evidence="2" id="KW-1185">Reference proteome</keyword>
<dbReference type="Proteomes" id="UP000683925">
    <property type="component" value="Unassembled WGS sequence"/>
</dbReference>
<protein>
    <submittedName>
        <fullName evidence="1">Uncharacterized protein</fullName>
    </submittedName>
</protein>
<reference evidence="1" key="1">
    <citation type="submission" date="2021-01" db="EMBL/GenBank/DDBJ databases">
        <authorList>
            <consortium name="Genoscope - CEA"/>
            <person name="William W."/>
        </authorList>
    </citation>
    <scope>NUCLEOTIDE SEQUENCE</scope>
</reference>
<sequence>MQDFKRTKLETSCNEIQSQFNQIIHKELRISQLSMDQLVQSRKVIINLMNKLVKSLNTKRINPHLQNNPYQQFNKTSNSHSTNRKQLNLWGIRILDLRLKPLLNRKNKEITNLFI</sequence>
<proteinExistence type="predicted"/>